<dbReference type="SUPFAM" id="SSF51556">
    <property type="entry name" value="Metallo-dependent hydrolases"/>
    <property type="match status" value="1"/>
</dbReference>
<evidence type="ECO:0000313" key="3">
    <source>
        <dbReference type="EMBL" id="WNR42863.1"/>
    </source>
</evidence>
<name>A0AA96LKS6_9BACL</name>
<dbReference type="InterPro" id="IPR006680">
    <property type="entry name" value="Amidohydro-rel"/>
</dbReference>
<evidence type="ECO:0000256" key="1">
    <source>
        <dbReference type="ARBA" id="ARBA00038310"/>
    </source>
</evidence>
<dbReference type="Proteomes" id="UP001304650">
    <property type="component" value="Chromosome"/>
</dbReference>
<dbReference type="InterPro" id="IPR052350">
    <property type="entry name" value="Metallo-dep_Lactonases"/>
</dbReference>
<accession>A0AA96LKS6</accession>
<dbReference type="AlphaFoldDB" id="A0AA96LKS6"/>
<organism evidence="3 4">
    <name type="scientific">Paenibacillus roseopurpureus</name>
    <dbReference type="NCBI Taxonomy" id="2918901"/>
    <lineage>
        <taxon>Bacteria</taxon>
        <taxon>Bacillati</taxon>
        <taxon>Bacillota</taxon>
        <taxon>Bacilli</taxon>
        <taxon>Bacillales</taxon>
        <taxon>Paenibacillaceae</taxon>
        <taxon>Paenibacillus</taxon>
    </lineage>
</organism>
<evidence type="ECO:0000259" key="2">
    <source>
        <dbReference type="Pfam" id="PF04909"/>
    </source>
</evidence>
<keyword evidence="4" id="KW-1185">Reference proteome</keyword>
<evidence type="ECO:0000313" key="4">
    <source>
        <dbReference type="Proteomes" id="UP001304650"/>
    </source>
</evidence>
<dbReference type="KEGG" id="proo:MJB10_17275"/>
<dbReference type="Gene3D" id="3.20.20.140">
    <property type="entry name" value="Metal-dependent hydrolases"/>
    <property type="match status" value="1"/>
</dbReference>
<protein>
    <submittedName>
        <fullName evidence="3">Amidohydrolase family protein</fullName>
    </submittedName>
</protein>
<sequence length="280" mass="31387">MTYIDTHVHFWKPARGDYGWLKPSNELMYRDYLPWQLLPHLQEQGVEGVIAVQAAFTAEETEFLLELAEENPVIMGVVGGLDPLAADFAEKLERLSAHERLVGLRFNGEFFASSAVADPLRRLERTGLTIDVLTGPEQMEAVYAHLRHVPELKAVVNHLGNPLGGSTDLWRQGIERLAELPEVRVKLSGMITQSGAEFNLEARGERLKQYVGDLLRTFGTERLMFGSDWPVALHGGAYKDVIRLFESFITEAVSVQERQAIRSINARAVYGRAKTRAKSS</sequence>
<feature type="domain" description="Amidohydrolase-related" evidence="2">
    <location>
        <begin position="4"/>
        <end position="272"/>
    </location>
</feature>
<dbReference type="EMBL" id="CP130319">
    <property type="protein sequence ID" value="WNR42863.1"/>
    <property type="molecule type" value="Genomic_DNA"/>
</dbReference>
<dbReference type="PANTHER" id="PTHR43569">
    <property type="entry name" value="AMIDOHYDROLASE"/>
    <property type="match status" value="1"/>
</dbReference>
<comment type="similarity">
    <text evidence="1">Belongs to the metallo-dependent hydrolases superfamily.</text>
</comment>
<dbReference type="GO" id="GO:0016787">
    <property type="term" value="F:hydrolase activity"/>
    <property type="evidence" value="ECO:0007669"/>
    <property type="project" value="InterPro"/>
</dbReference>
<gene>
    <name evidence="3" type="ORF">MJB10_17275</name>
</gene>
<reference evidence="3" key="1">
    <citation type="submission" date="2022-02" db="EMBL/GenBank/DDBJ databases">
        <title>Paenibacillus sp. MBLB1832 Whole Genome Shotgun Sequencing.</title>
        <authorList>
            <person name="Hwang C.Y."/>
            <person name="Cho E.-S."/>
            <person name="Seo M.-J."/>
        </authorList>
    </citation>
    <scope>NUCLEOTIDE SEQUENCE</scope>
    <source>
        <strain evidence="3">MBLB1832</strain>
    </source>
</reference>
<proteinExistence type="inferred from homology"/>
<dbReference type="RefSeq" id="WP_314796659.1">
    <property type="nucleotide sequence ID" value="NZ_CP130319.1"/>
</dbReference>
<dbReference type="PANTHER" id="PTHR43569:SF2">
    <property type="entry name" value="AMIDOHYDROLASE-RELATED DOMAIN-CONTAINING PROTEIN"/>
    <property type="match status" value="1"/>
</dbReference>
<dbReference type="InterPro" id="IPR032466">
    <property type="entry name" value="Metal_Hydrolase"/>
</dbReference>
<dbReference type="Pfam" id="PF04909">
    <property type="entry name" value="Amidohydro_2"/>
    <property type="match status" value="1"/>
</dbReference>